<dbReference type="STRING" id="1801660.A2Z78_01720"/>
<comment type="similarity">
    <text evidence="3">Belongs to the bacterial ribosomal protein bS16 family.</text>
</comment>
<dbReference type="AlphaFoldDB" id="A0A1G2DXD0"/>
<dbReference type="GO" id="GO:0015935">
    <property type="term" value="C:small ribosomal subunit"/>
    <property type="evidence" value="ECO:0007669"/>
    <property type="project" value="TreeGrafter"/>
</dbReference>
<proteinExistence type="inferred from homology"/>
<dbReference type="GO" id="GO:0003735">
    <property type="term" value="F:structural constituent of ribosome"/>
    <property type="evidence" value="ECO:0007669"/>
    <property type="project" value="InterPro"/>
</dbReference>
<evidence type="ECO:0000256" key="3">
    <source>
        <dbReference type="HAMAP-Rule" id="MF_00385"/>
    </source>
</evidence>
<feature type="region of interest" description="Disordered" evidence="4">
    <location>
        <begin position="85"/>
        <end position="190"/>
    </location>
</feature>
<dbReference type="Proteomes" id="UP000176752">
    <property type="component" value="Unassembled WGS sequence"/>
</dbReference>
<dbReference type="PANTHER" id="PTHR12919:SF20">
    <property type="entry name" value="SMALL RIBOSOMAL SUBUNIT PROTEIN BS16M"/>
    <property type="match status" value="1"/>
</dbReference>
<dbReference type="GO" id="GO:0006412">
    <property type="term" value="P:translation"/>
    <property type="evidence" value="ECO:0007669"/>
    <property type="project" value="UniProtKB-UniRule"/>
</dbReference>
<feature type="compositionally biased region" description="Basic and acidic residues" evidence="4">
    <location>
        <begin position="91"/>
        <end position="137"/>
    </location>
</feature>
<dbReference type="InterPro" id="IPR023803">
    <property type="entry name" value="Ribosomal_bS16_dom_sf"/>
</dbReference>
<evidence type="ECO:0000313" key="5">
    <source>
        <dbReference type="EMBL" id="OGZ18052.1"/>
    </source>
</evidence>
<feature type="compositionally biased region" description="Basic and acidic residues" evidence="4">
    <location>
        <begin position="146"/>
        <end position="157"/>
    </location>
</feature>
<organism evidence="5 6">
    <name type="scientific">Candidatus Nealsonbacteria bacterium RBG_13_36_15</name>
    <dbReference type="NCBI Taxonomy" id="1801660"/>
    <lineage>
        <taxon>Bacteria</taxon>
        <taxon>Candidatus Nealsoniibacteriota</taxon>
    </lineage>
</organism>
<reference evidence="5 6" key="1">
    <citation type="journal article" date="2016" name="Nat. Commun.">
        <title>Thousands of microbial genomes shed light on interconnected biogeochemical processes in an aquifer system.</title>
        <authorList>
            <person name="Anantharaman K."/>
            <person name="Brown C.T."/>
            <person name="Hug L.A."/>
            <person name="Sharon I."/>
            <person name="Castelle C.J."/>
            <person name="Probst A.J."/>
            <person name="Thomas B.C."/>
            <person name="Singh A."/>
            <person name="Wilkins M.J."/>
            <person name="Karaoz U."/>
            <person name="Brodie E.L."/>
            <person name="Williams K.H."/>
            <person name="Hubbard S.S."/>
            <person name="Banfield J.F."/>
        </authorList>
    </citation>
    <scope>NUCLEOTIDE SEQUENCE [LARGE SCALE GENOMIC DNA]</scope>
</reference>
<dbReference type="EMBL" id="MHLV01000006">
    <property type="protein sequence ID" value="OGZ18052.1"/>
    <property type="molecule type" value="Genomic_DNA"/>
</dbReference>
<keyword evidence="2 3" id="KW-0687">Ribonucleoprotein</keyword>
<keyword evidence="1 3" id="KW-0689">Ribosomal protein</keyword>
<gene>
    <name evidence="3" type="primary">rpsP</name>
    <name evidence="5" type="ORF">A2Z78_01720</name>
</gene>
<name>A0A1G2DXD0_9BACT</name>
<evidence type="ECO:0000256" key="2">
    <source>
        <dbReference type="ARBA" id="ARBA00023274"/>
    </source>
</evidence>
<comment type="caution">
    <text evidence="5">The sequence shown here is derived from an EMBL/GenBank/DDBJ whole genome shotgun (WGS) entry which is preliminary data.</text>
</comment>
<dbReference type="GO" id="GO:0005737">
    <property type="term" value="C:cytoplasm"/>
    <property type="evidence" value="ECO:0007669"/>
    <property type="project" value="UniProtKB-ARBA"/>
</dbReference>
<dbReference type="Pfam" id="PF00886">
    <property type="entry name" value="Ribosomal_S16"/>
    <property type="match status" value="1"/>
</dbReference>
<dbReference type="Gene3D" id="3.30.1320.10">
    <property type="match status" value="1"/>
</dbReference>
<accession>A0A1G2DXD0</accession>
<evidence type="ECO:0000256" key="1">
    <source>
        <dbReference type="ARBA" id="ARBA00022980"/>
    </source>
</evidence>
<evidence type="ECO:0000313" key="6">
    <source>
        <dbReference type="Proteomes" id="UP000176752"/>
    </source>
</evidence>
<sequence length="190" mass="21476">MLVIRLLRVGKKNQPVFRIVVTDKKNPPRGGRFLEVVGFYNPVTKEKKLKAERIKYWLSVGAKPSVTVHNLLVAEKIIEEKKIPAHKRKKEKDEKSIKEPVKEALAKKDEAESPKKEEKLEEAKPEKPKKEEKKAVSKEASLAPSGREEKPKKEPVKETPAQKSGDESPKEKEPSIEVKEGAEKSTKEGV</sequence>
<feature type="compositionally biased region" description="Basic and acidic residues" evidence="4">
    <location>
        <begin position="164"/>
        <end position="190"/>
    </location>
</feature>
<evidence type="ECO:0000256" key="4">
    <source>
        <dbReference type="SAM" id="MobiDB-lite"/>
    </source>
</evidence>
<dbReference type="InterPro" id="IPR000307">
    <property type="entry name" value="Ribosomal_bS16"/>
</dbReference>
<dbReference type="NCBIfam" id="TIGR00002">
    <property type="entry name" value="S16"/>
    <property type="match status" value="1"/>
</dbReference>
<dbReference type="SUPFAM" id="SSF54565">
    <property type="entry name" value="Ribosomal protein S16"/>
    <property type="match status" value="1"/>
</dbReference>
<dbReference type="PANTHER" id="PTHR12919">
    <property type="entry name" value="30S RIBOSOMAL PROTEIN S16"/>
    <property type="match status" value="1"/>
</dbReference>
<protein>
    <recommendedName>
        <fullName evidence="3">Small ribosomal subunit protein bS16</fullName>
    </recommendedName>
</protein>
<dbReference type="HAMAP" id="MF_00385">
    <property type="entry name" value="Ribosomal_bS16"/>
    <property type="match status" value="1"/>
</dbReference>